<feature type="chain" id="PRO_5021722122" evidence="1">
    <location>
        <begin position="22"/>
        <end position="146"/>
    </location>
</feature>
<sequence precursor="true">MKKIVASTLAILLVATATAWAGEVDLKEVKCVIAPKAASADKSADYKDGKVYFCCGGCAGKFAKDSKPFATKANHQLVATKQYEQKGCPFSGGKVNPATLVSVEGTKVGFCCNNCKAKFDGTKDSKAKMDLVFSDKAFDKAFKKAK</sequence>
<reference evidence="2 3" key="1">
    <citation type="submission" date="2019-02" db="EMBL/GenBank/DDBJ databases">
        <title>Deep-cultivation of Planctomycetes and their phenomic and genomic characterization uncovers novel biology.</title>
        <authorList>
            <person name="Wiegand S."/>
            <person name="Jogler M."/>
            <person name="Boedeker C."/>
            <person name="Pinto D."/>
            <person name="Vollmers J."/>
            <person name="Rivas-Marin E."/>
            <person name="Kohn T."/>
            <person name="Peeters S.H."/>
            <person name="Heuer A."/>
            <person name="Rast P."/>
            <person name="Oberbeckmann S."/>
            <person name="Bunk B."/>
            <person name="Jeske O."/>
            <person name="Meyerdierks A."/>
            <person name="Storesund J.E."/>
            <person name="Kallscheuer N."/>
            <person name="Luecker S."/>
            <person name="Lage O.M."/>
            <person name="Pohl T."/>
            <person name="Merkel B.J."/>
            <person name="Hornburger P."/>
            <person name="Mueller R.-W."/>
            <person name="Bruemmer F."/>
            <person name="Labrenz M."/>
            <person name="Spormann A.M."/>
            <person name="Op den Camp H."/>
            <person name="Overmann J."/>
            <person name="Amann R."/>
            <person name="Jetten M.S.M."/>
            <person name="Mascher T."/>
            <person name="Medema M.H."/>
            <person name="Devos D.P."/>
            <person name="Kaster A.-K."/>
            <person name="Ovreas L."/>
            <person name="Rohde M."/>
            <person name="Galperin M.Y."/>
            <person name="Jogler C."/>
        </authorList>
    </citation>
    <scope>NUCLEOTIDE SEQUENCE [LARGE SCALE GENOMIC DNA]</scope>
    <source>
        <strain evidence="2 3">SV_7m_r</strain>
    </source>
</reference>
<evidence type="ECO:0000313" key="3">
    <source>
        <dbReference type="Proteomes" id="UP000315003"/>
    </source>
</evidence>
<name>A0A517SRX0_9BACT</name>
<dbReference type="Proteomes" id="UP000315003">
    <property type="component" value="Chromosome"/>
</dbReference>
<gene>
    <name evidence="2" type="ORF">SV7mr_13790</name>
</gene>
<keyword evidence="1" id="KW-0732">Signal</keyword>
<protein>
    <submittedName>
        <fullName evidence="2">YHS domain protein</fullName>
    </submittedName>
</protein>
<evidence type="ECO:0000313" key="2">
    <source>
        <dbReference type="EMBL" id="QDT58877.1"/>
    </source>
</evidence>
<keyword evidence="3" id="KW-1185">Reference proteome</keyword>
<accession>A0A517SRX0</accession>
<organism evidence="2 3">
    <name type="scientific">Stieleria bergensis</name>
    <dbReference type="NCBI Taxonomy" id="2528025"/>
    <lineage>
        <taxon>Bacteria</taxon>
        <taxon>Pseudomonadati</taxon>
        <taxon>Planctomycetota</taxon>
        <taxon>Planctomycetia</taxon>
        <taxon>Pirellulales</taxon>
        <taxon>Pirellulaceae</taxon>
        <taxon>Stieleria</taxon>
    </lineage>
</organism>
<proteinExistence type="predicted"/>
<feature type="signal peptide" evidence="1">
    <location>
        <begin position="1"/>
        <end position="21"/>
    </location>
</feature>
<dbReference type="RefSeq" id="WP_145270363.1">
    <property type="nucleotide sequence ID" value="NZ_CP036272.1"/>
</dbReference>
<dbReference type="OrthoDB" id="9815497at2"/>
<dbReference type="EMBL" id="CP036272">
    <property type="protein sequence ID" value="QDT58877.1"/>
    <property type="molecule type" value="Genomic_DNA"/>
</dbReference>
<evidence type="ECO:0000256" key="1">
    <source>
        <dbReference type="SAM" id="SignalP"/>
    </source>
</evidence>
<dbReference type="AlphaFoldDB" id="A0A517SRX0"/>